<name>Q7BQS6_9GAMM</name>
<comment type="similarity">
    <text evidence="1">Belongs to the transposase 8 family.</text>
</comment>
<dbReference type="InterPro" id="IPR009057">
    <property type="entry name" value="Homeodomain-like_sf"/>
</dbReference>
<dbReference type="NCBIfam" id="NF047595">
    <property type="entry name" value="IS66_ISRel24_TnpA"/>
    <property type="match status" value="1"/>
</dbReference>
<evidence type="ECO:0000313" key="2">
    <source>
        <dbReference type="EMBL" id="AAR13160.2"/>
    </source>
</evidence>
<dbReference type="AlphaFoldDB" id="Q7BQS6"/>
<dbReference type="GO" id="GO:0006313">
    <property type="term" value="P:DNA transposition"/>
    <property type="evidence" value="ECO:0007669"/>
    <property type="project" value="InterPro"/>
</dbReference>
<dbReference type="RefSeq" id="WP_010895793.1">
    <property type="nucleotide sequence ID" value="NC_002523.5"/>
</dbReference>
<reference evidence="2" key="2">
    <citation type="journal article" date="2003" name="Plasmid">
        <title>Peripheral sequences of the Serratia entomophila pADAP virulence-associated region.</title>
        <authorList>
            <person name="Hurst M.R."/>
            <person name="O'Callaghan M."/>
            <person name="Glare T.R."/>
        </authorList>
    </citation>
    <scope>NUCLEOTIDE SEQUENCE</scope>
    <source>
        <strain evidence="2">A1MO2</strain>
        <plasmid evidence="2">pADAP</plasmid>
    </source>
</reference>
<reference evidence="2" key="3">
    <citation type="journal article" date="2004" name="J. Bacteriol.">
        <title>Cloning Serratia entomophila antifeeding genes--a putative defective prophage active against the grass grub Costelytra zealandica.</title>
        <authorList>
            <person name="Hurst M.R."/>
            <person name="Glare T.R."/>
            <person name="Jackson T.A."/>
        </authorList>
    </citation>
    <scope>NUCLEOTIDE SEQUENCE</scope>
    <source>
        <strain evidence="2">A1MO2</strain>
        <plasmid evidence="2">pADAP</plasmid>
    </source>
</reference>
<dbReference type="GO" id="GO:0004803">
    <property type="term" value="F:transposase activity"/>
    <property type="evidence" value="ECO:0007669"/>
    <property type="project" value="InterPro"/>
</dbReference>
<protein>
    <submittedName>
        <fullName evidence="2">Se1</fullName>
    </submittedName>
</protein>
<evidence type="ECO:0000256" key="1">
    <source>
        <dbReference type="ARBA" id="ARBA00009964"/>
    </source>
</evidence>
<sequence>MSDIHKNVVAGRRKGCRNYPPEFKQRLVVASYEPGVSVSKLALENGINANLLFKWRQHWRLGKIPLPISPEADMPLLLPITFDAETQPTNQLPLPPAELTALPLSCEITFRSGTLRLDGSVSENMLAMLIQELKR</sequence>
<accession>Q7BQS6</accession>
<geneLocation type="plasmid" evidence="2">
    <name>pADAP</name>
</geneLocation>
<dbReference type="Pfam" id="PF01527">
    <property type="entry name" value="HTH_Tnp_1"/>
    <property type="match status" value="1"/>
</dbReference>
<keyword evidence="2" id="KW-0614">Plasmid</keyword>
<dbReference type="GeneID" id="75025124"/>
<gene>
    <name evidence="2" type="primary">se1</name>
</gene>
<dbReference type="InterPro" id="IPR002514">
    <property type="entry name" value="Transposase_8"/>
</dbReference>
<dbReference type="GO" id="GO:0003677">
    <property type="term" value="F:DNA binding"/>
    <property type="evidence" value="ECO:0007669"/>
    <property type="project" value="InterPro"/>
</dbReference>
<dbReference type="EMBL" id="AF135182">
    <property type="protein sequence ID" value="AAR13160.2"/>
    <property type="molecule type" value="Genomic_DNA"/>
</dbReference>
<reference evidence="2" key="4">
    <citation type="submission" date="2017-12" db="EMBL/GenBank/DDBJ databases">
        <authorList>
            <person name="Hurst M.R.H."/>
        </authorList>
    </citation>
    <scope>NUCLEOTIDE SEQUENCE</scope>
    <source>
        <strain evidence="2">A1MO2</strain>
        <plasmid evidence="2">pADAP</plasmid>
    </source>
</reference>
<organism evidence="2">
    <name type="scientific">Serratia entomophila</name>
    <dbReference type="NCBI Taxonomy" id="42906"/>
    <lineage>
        <taxon>Bacteria</taxon>
        <taxon>Pseudomonadati</taxon>
        <taxon>Pseudomonadota</taxon>
        <taxon>Gammaproteobacteria</taxon>
        <taxon>Enterobacterales</taxon>
        <taxon>Yersiniaceae</taxon>
        <taxon>Serratia</taxon>
    </lineage>
</organism>
<dbReference type="SUPFAM" id="SSF46689">
    <property type="entry name" value="Homeodomain-like"/>
    <property type="match status" value="1"/>
</dbReference>
<reference evidence="2" key="1">
    <citation type="journal article" date="2000" name="J. Bacteriol.">
        <title>Plasmid-located pathogenicity determinants of Serratia entomophila, the causal agent of amber disease of grass grub, show similarity to the insecticidal toxins of Photorhabdus luminescens.</title>
        <authorList>
            <person name="Hurst M.R."/>
            <person name="Glare T.R."/>
            <person name="Jackson T.A."/>
            <person name="Ronson C.W."/>
        </authorList>
    </citation>
    <scope>NUCLEOTIDE SEQUENCE</scope>
    <source>
        <strain evidence="2">A1MO2</strain>
        <plasmid evidence="2">pADAP</plasmid>
    </source>
</reference>
<proteinExistence type="inferred from homology"/>